<organism evidence="2 3">
    <name type="scientific">Desulfovibrio ferrophilus</name>
    <dbReference type="NCBI Taxonomy" id="241368"/>
    <lineage>
        <taxon>Bacteria</taxon>
        <taxon>Pseudomonadati</taxon>
        <taxon>Thermodesulfobacteriota</taxon>
        <taxon>Desulfovibrionia</taxon>
        <taxon>Desulfovibrionales</taxon>
        <taxon>Desulfovibrionaceae</taxon>
        <taxon>Desulfovibrio</taxon>
    </lineage>
</organism>
<dbReference type="Pfam" id="PF13174">
    <property type="entry name" value="TPR_6"/>
    <property type="match status" value="1"/>
</dbReference>
<dbReference type="AlphaFoldDB" id="A0A2Z6B1V9"/>
<protein>
    <recommendedName>
        <fullName evidence="4">Tetratricopeptide repeat protein</fullName>
    </recommendedName>
</protein>
<dbReference type="OrthoDB" id="5290562at2"/>
<feature type="signal peptide" evidence="1">
    <location>
        <begin position="1"/>
        <end position="19"/>
    </location>
</feature>
<accession>A0A2Z6B1V9</accession>
<dbReference type="PROSITE" id="PS51257">
    <property type="entry name" value="PROKAR_LIPOPROTEIN"/>
    <property type="match status" value="1"/>
</dbReference>
<evidence type="ECO:0000313" key="2">
    <source>
        <dbReference type="EMBL" id="BBD09443.1"/>
    </source>
</evidence>
<evidence type="ECO:0000313" key="3">
    <source>
        <dbReference type="Proteomes" id="UP000269883"/>
    </source>
</evidence>
<reference evidence="2 3" key="1">
    <citation type="journal article" date="2018" name="Sci. Adv.">
        <title>Multi-heme cytochromes provide a pathway for survival in energy-limited environments.</title>
        <authorList>
            <person name="Deng X."/>
            <person name="Dohmae N."/>
            <person name="Nealson K.H."/>
            <person name="Hashimoto K."/>
            <person name="Okamoto A."/>
        </authorList>
    </citation>
    <scope>NUCLEOTIDE SEQUENCE [LARGE SCALE GENOMIC DNA]</scope>
    <source>
        <strain evidence="2 3">IS5</strain>
    </source>
</reference>
<dbReference type="EMBL" id="AP017378">
    <property type="protein sequence ID" value="BBD09443.1"/>
    <property type="molecule type" value="Genomic_DNA"/>
</dbReference>
<dbReference type="RefSeq" id="WP_126380400.1">
    <property type="nucleotide sequence ID" value="NZ_AP017378.1"/>
</dbReference>
<gene>
    <name evidence="2" type="ORF">DFE_2717</name>
</gene>
<dbReference type="Gene3D" id="1.25.40.10">
    <property type="entry name" value="Tetratricopeptide repeat domain"/>
    <property type="match status" value="2"/>
</dbReference>
<dbReference type="SUPFAM" id="SSF48452">
    <property type="entry name" value="TPR-like"/>
    <property type="match status" value="1"/>
</dbReference>
<dbReference type="Proteomes" id="UP000269883">
    <property type="component" value="Chromosome"/>
</dbReference>
<dbReference type="InterPro" id="IPR011990">
    <property type="entry name" value="TPR-like_helical_dom_sf"/>
</dbReference>
<sequence length="254" mass="29245">MRRFICLLFALALMGCSQASEDGMLRQANQEYAGGNYLRAESLYERYLEANPQGDGRWQAWQRLAEISLTVVGDQRKGSALLESAYLEYTENTERAAGILWRLARVYTDLRDWDKASETWIKLIDQEHVLKEKAWEVHWNLGKIYQFQGRYAMAKDSMLSCMEVAPDDASRAQCMYELAQAYSFLKNKEQSHAWLEKLLALENADPELKALSAYLLAELAEADGDIPRARELLESIRETYPNPKVIQARLKHLQ</sequence>
<keyword evidence="1" id="KW-0732">Signal</keyword>
<evidence type="ECO:0008006" key="4">
    <source>
        <dbReference type="Google" id="ProtNLM"/>
    </source>
</evidence>
<name>A0A2Z6B1V9_9BACT</name>
<evidence type="ECO:0000256" key="1">
    <source>
        <dbReference type="SAM" id="SignalP"/>
    </source>
</evidence>
<dbReference type="KEGG" id="dfl:DFE_2717"/>
<feature type="chain" id="PRO_5016424862" description="Tetratricopeptide repeat protein" evidence="1">
    <location>
        <begin position="20"/>
        <end position="254"/>
    </location>
</feature>
<proteinExistence type="predicted"/>
<dbReference type="Pfam" id="PF13424">
    <property type="entry name" value="TPR_12"/>
    <property type="match status" value="1"/>
</dbReference>
<dbReference type="InterPro" id="IPR019734">
    <property type="entry name" value="TPR_rpt"/>
</dbReference>
<dbReference type="SMART" id="SM00028">
    <property type="entry name" value="TPR"/>
    <property type="match status" value="5"/>
</dbReference>
<keyword evidence="3" id="KW-1185">Reference proteome</keyword>